<comment type="caution">
    <text evidence="6">The sequence shown here is derived from an EMBL/GenBank/DDBJ whole genome shotgun (WGS) entry which is preliminary data.</text>
</comment>
<dbReference type="Pfam" id="PF13972">
    <property type="entry name" value="TetR"/>
    <property type="match status" value="1"/>
</dbReference>
<evidence type="ECO:0000256" key="3">
    <source>
        <dbReference type="ARBA" id="ARBA00023163"/>
    </source>
</evidence>
<keyword evidence="3" id="KW-0804">Transcription</keyword>
<proteinExistence type="predicted"/>
<dbReference type="Gene3D" id="1.10.357.10">
    <property type="entry name" value="Tetracycline Repressor, domain 2"/>
    <property type="match status" value="1"/>
</dbReference>
<evidence type="ECO:0000256" key="2">
    <source>
        <dbReference type="ARBA" id="ARBA00023125"/>
    </source>
</evidence>
<sequence length="220" mass="25810">MRYFRNSLINFLAQVRYFGMETKEYILTNATELFNRQGFTASSLRQTAAYLDMSDGNLRYHFSSKEMLVMDIFRQMKQELEFMFEPANPGSEKLQLEELHQQFRAVFFTMYRYKFLFIETPLLVQQYPAFKKLYQALKRAHKAFIKTAVRALSKGQAPTSQLSARREEQLAEQLFIISDSWIRYVELEGLASPRSIDARIDHYVQLCLELIPLPQQTAAG</sequence>
<keyword evidence="1" id="KW-0805">Transcription regulation</keyword>
<dbReference type="EMBL" id="AODQ01000048">
    <property type="protein sequence ID" value="EMR02732.1"/>
    <property type="molecule type" value="Genomic_DNA"/>
</dbReference>
<name>M7N633_9BACT</name>
<keyword evidence="2 4" id="KW-0238">DNA-binding</keyword>
<dbReference type="InterPro" id="IPR050109">
    <property type="entry name" value="HTH-type_TetR-like_transc_reg"/>
</dbReference>
<keyword evidence="7" id="KW-1185">Reference proteome</keyword>
<dbReference type="InterPro" id="IPR001647">
    <property type="entry name" value="HTH_TetR"/>
</dbReference>
<dbReference type="GO" id="GO:0003700">
    <property type="term" value="F:DNA-binding transcription factor activity"/>
    <property type="evidence" value="ECO:0007669"/>
    <property type="project" value="TreeGrafter"/>
</dbReference>
<dbReference type="PRINTS" id="PR00455">
    <property type="entry name" value="HTHTETR"/>
</dbReference>
<evidence type="ECO:0000256" key="1">
    <source>
        <dbReference type="ARBA" id="ARBA00023015"/>
    </source>
</evidence>
<feature type="DNA-binding region" description="H-T-H motif" evidence="4">
    <location>
        <begin position="43"/>
        <end position="62"/>
    </location>
</feature>
<reference evidence="6 7" key="1">
    <citation type="journal article" date="2013" name="Genome Announc.">
        <title>Draft Genome Sequence of Cesiribacter andamanensis Strain AMV16T, Isolated from a Soil Sample from a Mud Volcano in the Andaman Islands, India.</title>
        <authorList>
            <person name="Shivaji S."/>
            <person name="Ara S."/>
            <person name="Begum Z."/>
            <person name="Srinivas T.N."/>
            <person name="Singh A."/>
            <person name="Kumar Pinnaka A."/>
        </authorList>
    </citation>
    <scope>NUCLEOTIDE SEQUENCE [LARGE SCALE GENOMIC DNA]</scope>
    <source>
        <strain evidence="6 7">AMV16</strain>
    </source>
</reference>
<dbReference type="Pfam" id="PF00440">
    <property type="entry name" value="TetR_N"/>
    <property type="match status" value="1"/>
</dbReference>
<dbReference type="InterPro" id="IPR009057">
    <property type="entry name" value="Homeodomain-like_sf"/>
</dbReference>
<evidence type="ECO:0000259" key="5">
    <source>
        <dbReference type="PROSITE" id="PS50977"/>
    </source>
</evidence>
<evidence type="ECO:0000313" key="7">
    <source>
        <dbReference type="Proteomes" id="UP000011910"/>
    </source>
</evidence>
<dbReference type="AlphaFoldDB" id="M7N633"/>
<dbReference type="STRING" id="1279009.ADICEAN_02149"/>
<organism evidence="6 7">
    <name type="scientific">Cesiribacter andamanensis AMV16</name>
    <dbReference type="NCBI Taxonomy" id="1279009"/>
    <lineage>
        <taxon>Bacteria</taxon>
        <taxon>Pseudomonadati</taxon>
        <taxon>Bacteroidota</taxon>
        <taxon>Cytophagia</taxon>
        <taxon>Cytophagales</taxon>
        <taxon>Cesiribacteraceae</taxon>
        <taxon>Cesiribacter</taxon>
    </lineage>
</organism>
<evidence type="ECO:0000313" key="6">
    <source>
        <dbReference type="EMBL" id="EMR02732.1"/>
    </source>
</evidence>
<dbReference type="SUPFAM" id="SSF46689">
    <property type="entry name" value="Homeodomain-like"/>
    <property type="match status" value="1"/>
</dbReference>
<protein>
    <submittedName>
        <fullName evidence="6">TetR family transcriptional regulator</fullName>
    </submittedName>
</protein>
<feature type="domain" description="HTH tetR-type" evidence="5">
    <location>
        <begin position="20"/>
        <end position="80"/>
    </location>
</feature>
<dbReference type="GO" id="GO:0000976">
    <property type="term" value="F:transcription cis-regulatory region binding"/>
    <property type="evidence" value="ECO:0007669"/>
    <property type="project" value="TreeGrafter"/>
</dbReference>
<dbReference type="PANTHER" id="PTHR30055:SF234">
    <property type="entry name" value="HTH-TYPE TRANSCRIPTIONAL REGULATOR BETI"/>
    <property type="match status" value="1"/>
</dbReference>
<dbReference type="Proteomes" id="UP000011910">
    <property type="component" value="Unassembled WGS sequence"/>
</dbReference>
<dbReference type="PROSITE" id="PS50977">
    <property type="entry name" value="HTH_TETR_2"/>
    <property type="match status" value="1"/>
</dbReference>
<dbReference type="PANTHER" id="PTHR30055">
    <property type="entry name" value="HTH-TYPE TRANSCRIPTIONAL REGULATOR RUTR"/>
    <property type="match status" value="1"/>
</dbReference>
<evidence type="ECO:0000256" key="4">
    <source>
        <dbReference type="PROSITE-ProRule" id="PRU00335"/>
    </source>
</evidence>
<dbReference type="eggNOG" id="COG1309">
    <property type="taxonomic scope" value="Bacteria"/>
</dbReference>
<dbReference type="InterPro" id="IPR025722">
    <property type="entry name" value="TetR"/>
</dbReference>
<gene>
    <name evidence="6" type="ORF">ADICEAN_02149</name>
</gene>
<accession>M7N633</accession>